<dbReference type="Proteomes" id="UP000828390">
    <property type="component" value="Unassembled WGS sequence"/>
</dbReference>
<evidence type="ECO:0000313" key="1">
    <source>
        <dbReference type="EMBL" id="KAH3748414.1"/>
    </source>
</evidence>
<proteinExistence type="predicted"/>
<comment type="caution">
    <text evidence="1">The sequence shown here is derived from an EMBL/GenBank/DDBJ whole genome shotgun (WGS) entry which is preliminary data.</text>
</comment>
<name>A0A9D4DIX3_DREPO</name>
<evidence type="ECO:0000313" key="2">
    <source>
        <dbReference type="Proteomes" id="UP000828390"/>
    </source>
</evidence>
<accession>A0A9D4DIX3</accession>
<dbReference type="EMBL" id="JAIWYP010000010">
    <property type="protein sequence ID" value="KAH3748414.1"/>
    <property type="molecule type" value="Genomic_DNA"/>
</dbReference>
<gene>
    <name evidence="1" type="ORF">DPMN_182859</name>
</gene>
<organism evidence="1 2">
    <name type="scientific">Dreissena polymorpha</name>
    <name type="common">Zebra mussel</name>
    <name type="synonym">Mytilus polymorpha</name>
    <dbReference type="NCBI Taxonomy" id="45954"/>
    <lineage>
        <taxon>Eukaryota</taxon>
        <taxon>Metazoa</taxon>
        <taxon>Spiralia</taxon>
        <taxon>Lophotrochozoa</taxon>
        <taxon>Mollusca</taxon>
        <taxon>Bivalvia</taxon>
        <taxon>Autobranchia</taxon>
        <taxon>Heteroconchia</taxon>
        <taxon>Euheterodonta</taxon>
        <taxon>Imparidentia</taxon>
        <taxon>Neoheterodontei</taxon>
        <taxon>Myida</taxon>
        <taxon>Dreissenoidea</taxon>
        <taxon>Dreissenidae</taxon>
        <taxon>Dreissena</taxon>
    </lineage>
</organism>
<dbReference type="AlphaFoldDB" id="A0A9D4DIX3"/>
<reference evidence="1" key="2">
    <citation type="submission" date="2020-11" db="EMBL/GenBank/DDBJ databases">
        <authorList>
            <person name="McCartney M.A."/>
            <person name="Auch B."/>
            <person name="Kono T."/>
            <person name="Mallez S."/>
            <person name="Becker A."/>
            <person name="Gohl D.M."/>
            <person name="Silverstein K.A.T."/>
            <person name="Koren S."/>
            <person name="Bechman K.B."/>
            <person name="Herman A."/>
            <person name="Abrahante J.E."/>
            <person name="Garbe J."/>
        </authorList>
    </citation>
    <scope>NUCLEOTIDE SEQUENCE</scope>
    <source>
        <strain evidence="1">Duluth1</strain>
        <tissue evidence="1">Whole animal</tissue>
    </source>
</reference>
<sequence>MEANNVDDVRSLNIDKVMEWLDERGISYGGLTSLSELHDRIAEEKSNESIPISQLIGQVNIAVSIIS</sequence>
<reference evidence="1" key="1">
    <citation type="journal article" date="2019" name="bioRxiv">
        <title>The Genome of the Zebra Mussel, Dreissena polymorpha: A Resource for Invasive Species Research.</title>
        <authorList>
            <person name="McCartney M.A."/>
            <person name="Auch B."/>
            <person name="Kono T."/>
            <person name="Mallez S."/>
            <person name="Zhang Y."/>
            <person name="Obille A."/>
            <person name="Becker A."/>
            <person name="Abrahante J.E."/>
            <person name="Garbe J."/>
            <person name="Badalamenti J.P."/>
            <person name="Herman A."/>
            <person name="Mangelson H."/>
            <person name="Liachko I."/>
            <person name="Sullivan S."/>
            <person name="Sone E.D."/>
            <person name="Koren S."/>
            <person name="Silverstein K.A.T."/>
            <person name="Beckman K.B."/>
            <person name="Gohl D.M."/>
        </authorList>
    </citation>
    <scope>NUCLEOTIDE SEQUENCE</scope>
    <source>
        <strain evidence="1">Duluth1</strain>
        <tissue evidence="1">Whole animal</tissue>
    </source>
</reference>
<keyword evidence="2" id="KW-1185">Reference proteome</keyword>
<protein>
    <submittedName>
        <fullName evidence="1">Uncharacterized protein</fullName>
    </submittedName>
</protein>